<comment type="caution">
    <text evidence="1">The sequence shown here is derived from an EMBL/GenBank/DDBJ whole genome shotgun (WGS) entry which is preliminary data.</text>
</comment>
<accession>A0A9W7TWS2</accession>
<evidence type="ECO:0000313" key="2">
    <source>
        <dbReference type="Proteomes" id="UP000480854"/>
    </source>
</evidence>
<sequence>MINKTRCGKSGEGASVLRVTVEEFRPQASPRKRMEILMEEVDAADYVAGNGRCVAILARRFDPDHGRVEACGLIRGALGPVDALVGAALGAVADGELEEASECLRDCMTAAWGMSDA</sequence>
<name>A0A9W7TWS2_9PROT</name>
<dbReference type="Proteomes" id="UP000480854">
    <property type="component" value="Unassembled WGS sequence"/>
</dbReference>
<protein>
    <submittedName>
        <fullName evidence="1">Uncharacterized protein</fullName>
    </submittedName>
</protein>
<keyword evidence="2" id="KW-1185">Reference proteome</keyword>
<proteinExistence type="predicted"/>
<organism evidence="1 2">
    <name type="scientific">Roseomonas genomospecies 6</name>
    <dbReference type="NCBI Taxonomy" id="214106"/>
    <lineage>
        <taxon>Bacteria</taxon>
        <taxon>Pseudomonadati</taxon>
        <taxon>Pseudomonadota</taxon>
        <taxon>Alphaproteobacteria</taxon>
        <taxon>Acetobacterales</taxon>
        <taxon>Roseomonadaceae</taxon>
        <taxon>Roseomonas</taxon>
    </lineage>
</organism>
<gene>
    <name evidence="1" type="ORF">DS843_16635</name>
</gene>
<dbReference type="EMBL" id="QOKW01000012">
    <property type="protein sequence ID" value="KAA0679561.1"/>
    <property type="molecule type" value="Genomic_DNA"/>
</dbReference>
<reference evidence="1 2" key="1">
    <citation type="submission" date="2018-07" db="EMBL/GenBank/DDBJ databases">
        <title>Genome sequence of Azospirillum sp. ATCC 49961.</title>
        <authorList>
            <person name="Sant'Anna F.H."/>
            <person name="Baldani J.I."/>
            <person name="Zilli J.E."/>
            <person name="Reis V.M."/>
            <person name="Hartmann A."/>
            <person name="Cruz L."/>
            <person name="de Souza E.M."/>
            <person name="de Oliveira Pedrosa F."/>
            <person name="Passaglia L.M.P."/>
        </authorList>
    </citation>
    <scope>NUCLEOTIDE SEQUENCE [LARGE SCALE GENOMIC DNA]</scope>
    <source>
        <strain evidence="1 2">ATCC 49961</strain>
    </source>
</reference>
<evidence type="ECO:0000313" key="1">
    <source>
        <dbReference type="EMBL" id="KAA0679561.1"/>
    </source>
</evidence>
<dbReference type="AlphaFoldDB" id="A0A9W7TWS2"/>